<protein>
    <recommendedName>
        <fullName evidence="2">HD/PDEase domain-containing protein</fullName>
    </recommendedName>
</protein>
<dbReference type="SMART" id="SM00471">
    <property type="entry name" value="HDc"/>
    <property type="match status" value="1"/>
</dbReference>
<dbReference type="NCBIfam" id="TIGR01353">
    <property type="entry name" value="dGTP_triPase"/>
    <property type="match status" value="1"/>
</dbReference>
<comment type="caution">
    <text evidence="3">The sequence shown here is derived from an EMBL/GenBank/DDBJ whole genome shotgun (WGS) entry which is preliminary data.</text>
</comment>
<evidence type="ECO:0000313" key="3">
    <source>
        <dbReference type="EMBL" id="EJR68205.1"/>
    </source>
</evidence>
<dbReference type="PANTHER" id="PTHR11373:SF32">
    <property type="entry name" value="DEOXYGUANOSINETRIPHOSPHATE TRIPHOSPHOHYDROLASE"/>
    <property type="match status" value="1"/>
</dbReference>
<gene>
    <name evidence="3" type="ORF">IK5_05012</name>
</gene>
<organism evidence="3 4">
    <name type="scientific">Bacillus cereus VD154</name>
    <dbReference type="NCBI Taxonomy" id="1053238"/>
    <lineage>
        <taxon>Bacteria</taxon>
        <taxon>Bacillati</taxon>
        <taxon>Bacillota</taxon>
        <taxon>Bacilli</taxon>
        <taxon>Bacillales</taxon>
        <taxon>Bacillaceae</taxon>
        <taxon>Bacillus</taxon>
        <taxon>Bacillus cereus group</taxon>
    </lineage>
</organism>
<dbReference type="Gene3D" id="1.10.3550.10">
    <property type="entry name" value="eoxyguanosinetriphosphate triphosphohydrolase domain-like"/>
    <property type="match status" value="1"/>
</dbReference>
<dbReference type="Pfam" id="PF01966">
    <property type="entry name" value="HD"/>
    <property type="match status" value="1"/>
</dbReference>
<dbReference type="InterPro" id="IPR027432">
    <property type="entry name" value="dGTP_triphosphohydrolase_C"/>
</dbReference>
<dbReference type="Pfam" id="PF13286">
    <property type="entry name" value="HD_assoc"/>
    <property type="match status" value="1"/>
</dbReference>
<sequence>MKHKINWNKLMNETRPKYRDYEKEDTGQQEKEVDVDEIFEHRNQFERDYDRIMSSSSLRRLQDKAQVFPLQESDFIRTRLTHSMEVSAIARSFGTWLERWLSRKGDISSGDLGKIPAILATAGLVHDIGNPPFGHYGEDVIKVWFKKYFDENQDLNLEDKQKNDFLNFDGNAQGLRVLTRLQFLNDQCGINFTYGTLSTLIKYPWDSSHEKAVEDQKFGYFQQDKELIENVIVETVGLASSRNPLTYFLEASDDIAYVGADVEDGVKKGLIPWEKIFENEIAAENSVIFKAYPTEITELKQKHDKAKQSQFPDYVLTSVQNFKVWAQGQMIREVKEEFIRNYDNVMNGSYDKKGLLNKDQESYLLKKFLFGLLTKYCFDSREVLSLELAGDSVITELLNVFVKDCVMQNLDFDEKNKCKAKKLMRMISDNFIFVHLLNEDYQNPQKDKKINDLDTYSRLLLITDFISGMTDSYAVDLHQKLKGVKIR</sequence>
<dbReference type="Proteomes" id="UP000006967">
    <property type="component" value="Unassembled WGS sequence"/>
</dbReference>
<dbReference type="AlphaFoldDB" id="A0A9W5KSY8"/>
<evidence type="ECO:0000256" key="1">
    <source>
        <dbReference type="ARBA" id="ARBA00022801"/>
    </source>
</evidence>
<dbReference type="GO" id="GO:0006203">
    <property type="term" value="P:dGTP catabolic process"/>
    <property type="evidence" value="ECO:0007669"/>
    <property type="project" value="TreeGrafter"/>
</dbReference>
<feature type="domain" description="HD/PDEase" evidence="2">
    <location>
        <begin position="75"/>
        <end position="267"/>
    </location>
</feature>
<name>A0A9W5KSY8_BACCE</name>
<proteinExistence type="predicted"/>
<dbReference type="SUPFAM" id="SSF109604">
    <property type="entry name" value="HD-domain/PDEase-like"/>
    <property type="match status" value="1"/>
</dbReference>
<dbReference type="CDD" id="cd00077">
    <property type="entry name" value="HDc"/>
    <property type="match status" value="1"/>
</dbReference>
<dbReference type="InterPro" id="IPR003607">
    <property type="entry name" value="HD/PDEase_dom"/>
</dbReference>
<dbReference type="InterPro" id="IPR050135">
    <property type="entry name" value="dGTPase-like"/>
</dbReference>
<dbReference type="InterPro" id="IPR006674">
    <property type="entry name" value="HD_domain"/>
</dbReference>
<reference evidence="3 4" key="1">
    <citation type="submission" date="2012-04" db="EMBL/GenBank/DDBJ databases">
        <title>The Genome Sequence of Bacillus cereus VD154.</title>
        <authorList>
            <consortium name="The Broad Institute Genome Sequencing Platform"/>
            <consortium name="The Broad Institute Genome Sequencing Center for Infectious Disease"/>
            <person name="Feldgarden M."/>
            <person name="Van der Auwera G.A."/>
            <person name="Mahillon J."/>
            <person name="Duprez V."/>
            <person name="Timmery S."/>
            <person name="Mattelet C."/>
            <person name="Dierick K."/>
            <person name="Sun M."/>
            <person name="Yu Z."/>
            <person name="Zhu L."/>
            <person name="Hu X."/>
            <person name="Shank E.B."/>
            <person name="Swiecicka I."/>
            <person name="Hansen B.M."/>
            <person name="Andrup L."/>
            <person name="Young S.K."/>
            <person name="Zeng Q."/>
            <person name="Gargeya S."/>
            <person name="Fitzgerald M."/>
            <person name="Haas B."/>
            <person name="Abouelleil A."/>
            <person name="Alvarado L."/>
            <person name="Arachchi H.M."/>
            <person name="Berlin A."/>
            <person name="Chapman S.B."/>
            <person name="Goldberg J."/>
            <person name="Griggs A."/>
            <person name="Gujja S."/>
            <person name="Hansen M."/>
            <person name="Howarth C."/>
            <person name="Imamovic A."/>
            <person name="Larimer J."/>
            <person name="McCowen C."/>
            <person name="Montmayeur A."/>
            <person name="Murphy C."/>
            <person name="Neiman D."/>
            <person name="Pearson M."/>
            <person name="Priest M."/>
            <person name="Roberts A."/>
            <person name="Saif S."/>
            <person name="Shea T."/>
            <person name="Sisk P."/>
            <person name="Sykes S."/>
            <person name="Wortman J."/>
            <person name="Nusbaum C."/>
            <person name="Birren B."/>
        </authorList>
    </citation>
    <scope>NUCLEOTIDE SEQUENCE [LARGE SCALE GENOMIC DNA]</scope>
    <source>
        <strain evidence="3 4">VD154</strain>
    </source>
</reference>
<evidence type="ECO:0000313" key="4">
    <source>
        <dbReference type="Proteomes" id="UP000006967"/>
    </source>
</evidence>
<dbReference type="InterPro" id="IPR023293">
    <property type="entry name" value="dGTP_triP_hydro_central_sf"/>
</dbReference>
<dbReference type="GO" id="GO:0008832">
    <property type="term" value="F:dGTPase activity"/>
    <property type="evidence" value="ECO:0007669"/>
    <property type="project" value="TreeGrafter"/>
</dbReference>
<evidence type="ECO:0000259" key="2">
    <source>
        <dbReference type="SMART" id="SM00471"/>
    </source>
</evidence>
<dbReference type="InterPro" id="IPR026875">
    <property type="entry name" value="PHydrolase_assoc_dom"/>
</dbReference>
<dbReference type="EMBL" id="AHFG01000062">
    <property type="protein sequence ID" value="EJR68205.1"/>
    <property type="molecule type" value="Genomic_DNA"/>
</dbReference>
<dbReference type="Gene3D" id="1.10.3210.10">
    <property type="entry name" value="Hypothetical protein af1432"/>
    <property type="match status" value="1"/>
</dbReference>
<accession>A0A9W5KSY8</accession>
<keyword evidence="1" id="KW-0378">Hydrolase</keyword>
<dbReference type="Gene3D" id="1.10.3410.10">
    <property type="entry name" value="putative deoxyguanosinetriphosphate triphosphohydrolase like domain"/>
    <property type="match status" value="1"/>
</dbReference>
<dbReference type="RefSeq" id="WP_000680908.1">
    <property type="nucleotide sequence ID" value="NZ_JH791883.1"/>
</dbReference>
<dbReference type="PANTHER" id="PTHR11373">
    <property type="entry name" value="DEOXYNUCLEOSIDE TRIPHOSPHATE TRIPHOSPHOHYDROLASE"/>
    <property type="match status" value="1"/>
</dbReference>
<dbReference type="InterPro" id="IPR006261">
    <property type="entry name" value="dGTPase"/>
</dbReference>